<comment type="subcellular location">
    <subcellularLocation>
        <location evidence="1">Membrane</location>
        <topology evidence="1">Multi-pass membrane protein</topology>
    </subcellularLocation>
</comment>
<sequence length="100" mass="11379">MFRQSSRPPAFMVAGMVHWISNFTVGLKGLGAYSFIIFACICLFTFIYIWVVIPETKNKTFLEISKLFAQRNKVEIMAEDSEIKETGGEISKSEIKSTFL</sequence>
<name>A0ABQ8LGD2_LABRO</name>
<dbReference type="EMBL" id="JACTAM010000023">
    <property type="protein sequence ID" value="KAI2649758.1"/>
    <property type="molecule type" value="Genomic_DNA"/>
</dbReference>
<evidence type="ECO:0000256" key="4">
    <source>
        <dbReference type="ARBA" id="ARBA00023136"/>
    </source>
</evidence>
<evidence type="ECO:0000256" key="3">
    <source>
        <dbReference type="ARBA" id="ARBA00022989"/>
    </source>
</evidence>
<evidence type="ECO:0000313" key="7">
    <source>
        <dbReference type="Proteomes" id="UP000830375"/>
    </source>
</evidence>
<accession>A0ABQ8LGD2</accession>
<evidence type="ECO:0000256" key="5">
    <source>
        <dbReference type="SAM" id="Phobius"/>
    </source>
</evidence>
<dbReference type="PANTHER" id="PTHR23503">
    <property type="entry name" value="SOLUTE CARRIER FAMILY 2"/>
    <property type="match status" value="1"/>
</dbReference>
<dbReference type="Gene3D" id="1.20.1250.20">
    <property type="entry name" value="MFS general substrate transporter like domains"/>
    <property type="match status" value="1"/>
</dbReference>
<keyword evidence="4 5" id="KW-0472">Membrane</keyword>
<dbReference type="Pfam" id="PF00083">
    <property type="entry name" value="Sugar_tr"/>
    <property type="match status" value="1"/>
</dbReference>
<reference evidence="6 7" key="1">
    <citation type="submission" date="2022-01" db="EMBL/GenBank/DDBJ databases">
        <title>A high-quality chromosome-level genome assembly of rohu carp, Labeo rohita.</title>
        <authorList>
            <person name="Arick M.A. II"/>
            <person name="Hsu C.-Y."/>
            <person name="Magbanua Z."/>
            <person name="Pechanova O."/>
            <person name="Grover C."/>
            <person name="Miller E."/>
            <person name="Thrash A."/>
            <person name="Ezzel L."/>
            <person name="Alam S."/>
            <person name="Benzie J."/>
            <person name="Hamilton M."/>
            <person name="Karsi A."/>
            <person name="Lawrence M.L."/>
            <person name="Peterson D.G."/>
        </authorList>
    </citation>
    <scope>NUCLEOTIDE SEQUENCE [LARGE SCALE GENOMIC DNA]</scope>
    <source>
        <strain evidence="7">BAU-BD-2019</strain>
        <tissue evidence="6">Blood</tissue>
    </source>
</reference>
<keyword evidence="6" id="KW-0762">Sugar transport</keyword>
<proteinExistence type="predicted"/>
<dbReference type="PANTHER" id="PTHR23503:SF32">
    <property type="entry name" value="SOLUTE CARRIER FAMILY 2, FACILITATED GLUCOSE TRANSPORTER MEMBER 5"/>
    <property type="match status" value="1"/>
</dbReference>
<comment type="caution">
    <text evidence="6">The sequence shown here is derived from an EMBL/GenBank/DDBJ whole genome shotgun (WGS) entry which is preliminary data.</text>
</comment>
<dbReference type="InterPro" id="IPR036259">
    <property type="entry name" value="MFS_trans_sf"/>
</dbReference>
<keyword evidence="7" id="KW-1185">Reference proteome</keyword>
<dbReference type="InterPro" id="IPR045263">
    <property type="entry name" value="GLUT"/>
</dbReference>
<evidence type="ECO:0000256" key="2">
    <source>
        <dbReference type="ARBA" id="ARBA00022692"/>
    </source>
</evidence>
<organism evidence="6 7">
    <name type="scientific">Labeo rohita</name>
    <name type="common">Indian major carp</name>
    <name type="synonym">Cyprinus rohita</name>
    <dbReference type="NCBI Taxonomy" id="84645"/>
    <lineage>
        <taxon>Eukaryota</taxon>
        <taxon>Metazoa</taxon>
        <taxon>Chordata</taxon>
        <taxon>Craniata</taxon>
        <taxon>Vertebrata</taxon>
        <taxon>Euteleostomi</taxon>
        <taxon>Actinopterygii</taxon>
        <taxon>Neopterygii</taxon>
        <taxon>Teleostei</taxon>
        <taxon>Ostariophysi</taxon>
        <taxon>Cypriniformes</taxon>
        <taxon>Cyprinidae</taxon>
        <taxon>Labeoninae</taxon>
        <taxon>Labeonini</taxon>
        <taxon>Labeo</taxon>
    </lineage>
</organism>
<gene>
    <name evidence="6" type="ORF">H4Q32_015771</name>
</gene>
<dbReference type="Proteomes" id="UP000830375">
    <property type="component" value="Unassembled WGS sequence"/>
</dbReference>
<feature type="transmembrane region" description="Helical" evidence="5">
    <location>
        <begin position="33"/>
        <end position="53"/>
    </location>
</feature>
<protein>
    <submittedName>
        <fullName evidence="6">Solute carrier family 2, facilitated glucose transporter member 5</fullName>
    </submittedName>
</protein>
<keyword evidence="3 5" id="KW-1133">Transmembrane helix</keyword>
<evidence type="ECO:0000256" key="1">
    <source>
        <dbReference type="ARBA" id="ARBA00004141"/>
    </source>
</evidence>
<evidence type="ECO:0000313" key="6">
    <source>
        <dbReference type="EMBL" id="KAI2649758.1"/>
    </source>
</evidence>
<dbReference type="InterPro" id="IPR005828">
    <property type="entry name" value="MFS_sugar_transport-like"/>
</dbReference>
<keyword evidence="2 5" id="KW-0812">Transmembrane</keyword>
<keyword evidence="6" id="KW-0813">Transport</keyword>
<dbReference type="SUPFAM" id="SSF103473">
    <property type="entry name" value="MFS general substrate transporter"/>
    <property type="match status" value="1"/>
</dbReference>